<proteinExistence type="predicted"/>
<dbReference type="KEGG" id="crw:CROST_031490"/>
<protein>
    <submittedName>
        <fullName evidence="1">Uncharacterized protein</fullName>
    </submittedName>
</protein>
<name>A0A1S8LF33_9CLOT</name>
<dbReference type="InterPro" id="IPR032257">
    <property type="entry name" value="DUF4830"/>
</dbReference>
<sequence>MNKRNKIVVLAMFFILIIAIVSFKQVKSEETNGQAKSLLARYGLEINRKEEIRENRLPGKGSYRLNIYNAASNLSGLNLKKYAGQKVKSVTYSVHEKSQPMDAKELKAVVIYKNNSVIGAYLKVFREVCGVTSLNENLPPRPEKLDPCKLQFRNVNDVEINDINNGFGNSKIKILDGNLMKKFLNVLEDSTVHNIGLAVDKNGNGKEINVCYKDGSYVKITYYKNVNKFVINNVDNWYYEPKCDISKLICN</sequence>
<dbReference type="EMBL" id="CP096983">
    <property type="protein sequence ID" value="URZ12427.1"/>
    <property type="molecule type" value="Genomic_DNA"/>
</dbReference>
<evidence type="ECO:0000313" key="1">
    <source>
        <dbReference type="EMBL" id="URZ12427.1"/>
    </source>
</evidence>
<keyword evidence="2" id="KW-1185">Reference proteome</keyword>
<dbReference type="AlphaFoldDB" id="A0A1S8LF33"/>
<accession>A0A1S8LF33</accession>
<dbReference type="Proteomes" id="UP000190951">
    <property type="component" value="Chromosome"/>
</dbReference>
<dbReference type="RefSeq" id="WP_077833837.1">
    <property type="nucleotide sequence ID" value="NZ_CP096983.1"/>
</dbReference>
<dbReference type="STRING" id="84029.CROST_09650"/>
<reference evidence="1 2" key="1">
    <citation type="submission" date="2022-04" db="EMBL/GenBank/DDBJ databases">
        <title>Genome sequence of C. roseum typestrain.</title>
        <authorList>
            <person name="Poehlein A."/>
            <person name="Schoch T."/>
            <person name="Duerre P."/>
            <person name="Daniel R."/>
        </authorList>
    </citation>
    <scope>NUCLEOTIDE SEQUENCE [LARGE SCALE GENOMIC DNA]</scope>
    <source>
        <strain evidence="1 2">DSM 7320</strain>
    </source>
</reference>
<dbReference type="Pfam" id="PF16112">
    <property type="entry name" value="DUF4830"/>
    <property type="match status" value="1"/>
</dbReference>
<organism evidence="1 2">
    <name type="scientific">Clostridium felsineum</name>
    <dbReference type="NCBI Taxonomy" id="36839"/>
    <lineage>
        <taxon>Bacteria</taxon>
        <taxon>Bacillati</taxon>
        <taxon>Bacillota</taxon>
        <taxon>Clostridia</taxon>
        <taxon>Eubacteriales</taxon>
        <taxon>Clostridiaceae</taxon>
        <taxon>Clostridium</taxon>
    </lineage>
</organism>
<evidence type="ECO:0000313" key="2">
    <source>
        <dbReference type="Proteomes" id="UP000190951"/>
    </source>
</evidence>
<gene>
    <name evidence="1" type="ORF">CROST_031490</name>
</gene>